<evidence type="ECO:0000313" key="2">
    <source>
        <dbReference type="Proteomes" id="UP001201812"/>
    </source>
</evidence>
<keyword evidence="2" id="KW-1185">Reference proteome</keyword>
<sequence length="226" mass="25682">MLKNYSTSIDSLSYDFDKKVIVQVMWWLKHKGQVALDKKLAALEELKASGSVTVESAKTDADMDKACIKGWGMWSAYYHKFDVDQPDSKKVPCYSVNGTRTEDELYTVDLLTTLFSEMVQVEAPRCAHINYAAAFPKAYLSGMKWALRVFSAFHDPDTNAKVMKAGEHIALFANMTMEMYKNHDVKGYLTELKNSNEQLKKVLTTLEECVEKEKSMEAEEADPMML</sequence>
<dbReference type="EMBL" id="JAKKPZ010000216">
    <property type="protein sequence ID" value="KAI1698476.1"/>
    <property type="molecule type" value="Genomic_DNA"/>
</dbReference>
<dbReference type="AlphaFoldDB" id="A0AAD4MQK1"/>
<organism evidence="1 2">
    <name type="scientific">Ditylenchus destructor</name>
    <dbReference type="NCBI Taxonomy" id="166010"/>
    <lineage>
        <taxon>Eukaryota</taxon>
        <taxon>Metazoa</taxon>
        <taxon>Ecdysozoa</taxon>
        <taxon>Nematoda</taxon>
        <taxon>Chromadorea</taxon>
        <taxon>Rhabditida</taxon>
        <taxon>Tylenchina</taxon>
        <taxon>Tylenchomorpha</taxon>
        <taxon>Sphaerularioidea</taxon>
        <taxon>Anguinidae</taxon>
        <taxon>Anguininae</taxon>
        <taxon>Ditylenchus</taxon>
    </lineage>
</organism>
<dbReference type="Proteomes" id="UP001201812">
    <property type="component" value="Unassembled WGS sequence"/>
</dbReference>
<accession>A0AAD4MQK1</accession>
<proteinExistence type="predicted"/>
<evidence type="ECO:0000313" key="1">
    <source>
        <dbReference type="EMBL" id="KAI1698476.1"/>
    </source>
</evidence>
<gene>
    <name evidence="1" type="ORF">DdX_17874</name>
</gene>
<reference evidence="1" key="1">
    <citation type="submission" date="2022-01" db="EMBL/GenBank/DDBJ databases">
        <title>Genome Sequence Resource for Two Populations of Ditylenchus destructor, the Migratory Endoparasitic Phytonematode.</title>
        <authorList>
            <person name="Zhang H."/>
            <person name="Lin R."/>
            <person name="Xie B."/>
        </authorList>
    </citation>
    <scope>NUCLEOTIDE SEQUENCE</scope>
    <source>
        <strain evidence="1">BazhouSP</strain>
    </source>
</reference>
<protein>
    <submittedName>
        <fullName evidence="1">Uncharacterized protein</fullName>
    </submittedName>
</protein>
<comment type="caution">
    <text evidence="1">The sequence shown here is derived from an EMBL/GenBank/DDBJ whole genome shotgun (WGS) entry which is preliminary data.</text>
</comment>
<name>A0AAD4MQK1_9BILA</name>